<dbReference type="InterPro" id="IPR038261">
    <property type="entry name" value="GPP34-like_sf"/>
</dbReference>
<dbReference type="Pfam" id="PF05719">
    <property type="entry name" value="GPP34"/>
    <property type="match status" value="1"/>
</dbReference>
<dbReference type="Gene3D" id="1.10.3630.10">
    <property type="entry name" value="yeast vps74-n-term truncation variant domain like"/>
    <property type="match status" value="1"/>
</dbReference>
<evidence type="ECO:0000256" key="2">
    <source>
        <dbReference type="ARBA" id="ARBA00023034"/>
    </source>
</evidence>
<evidence type="ECO:0000256" key="1">
    <source>
        <dbReference type="ARBA" id="ARBA00004255"/>
    </source>
</evidence>
<protein>
    <recommendedName>
        <fullName evidence="8">GPP34 family phosphoprotein</fullName>
    </recommendedName>
</protein>
<accession>A0ABP6T2I2</accession>
<keyword evidence="7" id="KW-1185">Reference proteome</keyword>
<evidence type="ECO:0000256" key="4">
    <source>
        <dbReference type="ARBA" id="ARBA00023136"/>
    </source>
</evidence>
<dbReference type="Proteomes" id="UP001501676">
    <property type="component" value="Unassembled WGS sequence"/>
</dbReference>
<dbReference type="EMBL" id="BAAAYN010000028">
    <property type="protein sequence ID" value="GAA3390306.1"/>
    <property type="molecule type" value="Genomic_DNA"/>
</dbReference>
<organism evidence="6 7">
    <name type="scientific">Cryptosporangium minutisporangium</name>
    <dbReference type="NCBI Taxonomy" id="113569"/>
    <lineage>
        <taxon>Bacteria</taxon>
        <taxon>Bacillati</taxon>
        <taxon>Actinomycetota</taxon>
        <taxon>Actinomycetes</taxon>
        <taxon>Cryptosporangiales</taxon>
        <taxon>Cryptosporangiaceae</taxon>
        <taxon>Cryptosporangium</taxon>
    </lineage>
</organism>
<name>A0ABP6T2I2_9ACTN</name>
<comment type="caution">
    <text evidence="6">The sequence shown here is derived from an EMBL/GenBank/DDBJ whole genome shotgun (WGS) entry which is preliminary data.</text>
</comment>
<evidence type="ECO:0008006" key="8">
    <source>
        <dbReference type="Google" id="ProtNLM"/>
    </source>
</evidence>
<reference evidence="7" key="1">
    <citation type="journal article" date="2019" name="Int. J. Syst. Evol. Microbiol.">
        <title>The Global Catalogue of Microorganisms (GCM) 10K type strain sequencing project: providing services to taxonomists for standard genome sequencing and annotation.</title>
        <authorList>
            <consortium name="The Broad Institute Genomics Platform"/>
            <consortium name="The Broad Institute Genome Sequencing Center for Infectious Disease"/>
            <person name="Wu L."/>
            <person name="Ma J."/>
        </authorList>
    </citation>
    <scope>NUCLEOTIDE SEQUENCE [LARGE SCALE GENOMIC DNA]</scope>
    <source>
        <strain evidence="7">JCM 9458</strain>
    </source>
</reference>
<evidence type="ECO:0000313" key="6">
    <source>
        <dbReference type="EMBL" id="GAA3390306.1"/>
    </source>
</evidence>
<feature type="region of interest" description="Disordered" evidence="5">
    <location>
        <begin position="1"/>
        <end position="28"/>
    </location>
</feature>
<dbReference type="InterPro" id="IPR008628">
    <property type="entry name" value="GPP34-like"/>
</dbReference>
<keyword evidence="4" id="KW-0472">Membrane</keyword>
<proteinExistence type="predicted"/>
<gene>
    <name evidence="6" type="ORF">GCM10020369_43760</name>
</gene>
<dbReference type="RefSeq" id="WP_345730039.1">
    <property type="nucleotide sequence ID" value="NZ_BAAAYN010000028.1"/>
</dbReference>
<keyword evidence="2" id="KW-0333">Golgi apparatus</keyword>
<keyword evidence="3" id="KW-0446">Lipid-binding</keyword>
<comment type="subcellular location">
    <subcellularLocation>
        <location evidence="1">Golgi apparatus membrane</location>
        <topology evidence="1">Peripheral membrane protein</topology>
        <orientation evidence="1">Cytoplasmic side</orientation>
    </subcellularLocation>
</comment>
<evidence type="ECO:0000256" key="5">
    <source>
        <dbReference type="SAM" id="MobiDB-lite"/>
    </source>
</evidence>
<sequence>MTDEPVTDELSTAPAGVETPGQTNAVPGARKASVRLGDDLFLCVHDFEGDRPRLSLSVLQAVMAGGVISELVLAGKLTVRGSTLVVTDARPSADPLVHHVLADILAQAQSPARDLAEWLTALGRPSVGWIADRLLTAGVLVPTSARRRSADIGLGYAPRNADIPGQPAARVACALAAGAPLSDHDRCLAALLHASGLTSLIIPAGHAREDLLVLDAELAFLPDPLTDIHREIASTITTLTGPLPH</sequence>
<evidence type="ECO:0000256" key="3">
    <source>
        <dbReference type="ARBA" id="ARBA00023121"/>
    </source>
</evidence>
<evidence type="ECO:0000313" key="7">
    <source>
        <dbReference type="Proteomes" id="UP001501676"/>
    </source>
</evidence>